<dbReference type="KEGG" id="adl:AURDEDRAFT_117862"/>
<name>J0LAP0_AURST</name>
<proteinExistence type="predicted"/>
<accession>J0LAP0</accession>
<dbReference type="EMBL" id="JH688212">
    <property type="protein sequence ID" value="EJD33473.1"/>
    <property type="molecule type" value="Genomic_DNA"/>
</dbReference>
<evidence type="ECO:0000313" key="2">
    <source>
        <dbReference type="Proteomes" id="UP000006514"/>
    </source>
</evidence>
<keyword evidence="2" id="KW-1185">Reference proteome</keyword>
<dbReference type="AlphaFoldDB" id="J0LAP0"/>
<organism evidence="1 2">
    <name type="scientific">Auricularia subglabra (strain TFB-10046 / SS5)</name>
    <name type="common">White-rot fungus</name>
    <name type="synonym">Auricularia delicata (strain TFB10046)</name>
    <dbReference type="NCBI Taxonomy" id="717982"/>
    <lineage>
        <taxon>Eukaryota</taxon>
        <taxon>Fungi</taxon>
        <taxon>Dikarya</taxon>
        <taxon>Basidiomycota</taxon>
        <taxon>Agaricomycotina</taxon>
        <taxon>Agaricomycetes</taxon>
        <taxon>Auriculariales</taxon>
        <taxon>Auriculariaceae</taxon>
        <taxon>Auricularia</taxon>
    </lineage>
</organism>
<sequence length="130" mass="14362">MDCIIIIQHAETATHQRIGYNRRYGRRVTGHLRANDKSTTARITQCLSGYARTGEYKKAINTPERGFACCCGAVLQNHDHLTGCPQYERYRGVLSDMSPSLSVTQLLGTPASIATTAKFLRRSGAFGRPT</sequence>
<gene>
    <name evidence="1" type="ORF">AURDEDRAFT_117862</name>
</gene>
<dbReference type="Proteomes" id="UP000006514">
    <property type="component" value="Unassembled WGS sequence"/>
</dbReference>
<dbReference type="OrthoDB" id="3230070at2759"/>
<protein>
    <submittedName>
        <fullName evidence="1">Uncharacterized protein</fullName>
    </submittedName>
</protein>
<reference evidence="2" key="1">
    <citation type="journal article" date="2012" name="Science">
        <title>The Paleozoic origin of enzymatic lignin decomposition reconstructed from 31 fungal genomes.</title>
        <authorList>
            <person name="Floudas D."/>
            <person name="Binder M."/>
            <person name="Riley R."/>
            <person name="Barry K."/>
            <person name="Blanchette R.A."/>
            <person name="Henrissat B."/>
            <person name="Martinez A.T."/>
            <person name="Otillar R."/>
            <person name="Spatafora J.W."/>
            <person name="Yadav J.S."/>
            <person name="Aerts A."/>
            <person name="Benoit I."/>
            <person name="Boyd A."/>
            <person name="Carlson A."/>
            <person name="Copeland A."/>
            <person name="Coutinho P.M."/>
            <person name="de Vries R.P."/>
            <person name="Ferreira P."/>
            <person name="Findley K."/>
            <person name="Foster B."/>
            <person name="Gaskell J."/>
            <person name="Glotzer D."/>
            <person name="Gorecki P."/>
            <person name="Heitman J."/>
            <person name="Hesse C."/>
            <person name="Hori C."/>
            <person name="Igarashi K."/>
            <person name="Jurgens J.A."/>
            <person name="Kallen N."/>
            <person name="Kersten P."/>
            <person name="Kohler A."/>
            <person name="Kuees U."/>
            <person name="Kumar T.K.A."/>
            <person name="Kuo A."/>
            <person name="LaButti K."/>
            <person name="Larrondo L.F."/>
            <person name="Lindquist E."/>
            <person name="Ling A."/>
            <person name="Lombard V."/>
            <person name="Lucas S."/>
            <person name="Lundell T."/>
            <person name="Martin R."/>
            <person name="McLaughlin D.J."/>
            <person name="Morgenstern I."/>
            <person name="Morin E."/>
            <person name="Murat C."/>
            <person name="Nagy L.G."/>
            <person name="Nolan M."/>
            <person name="Ohm R.A."/>
            <person name="Patyshakuliyeva A."/>
            <person name="Rokas A."/>
            <person name="Ruiz-Duenas F.J."/>
            <person name="Sabat G."/>
            <person name="Salamov A."/>
            <person name="Samejima M."/>
            <person name="Schmutz J."/>
            <person name="Slot J.C."/>
            <person name="St John F."/>
            <person name="Stenlid J."/>
            <person name="Sun H."/>
            <person name="Sun S."/>
            <person name="Syed K."/>
            <person name="Tsang A."/>
            <person name="Wiebenga A."/>
            <person name="Young D."/>
            <person name="Pisabarro A."/>
            <person name="Eastwood D.C."/>
            <person name="Martin F."/>
            <person name="Cullen D."/>
            <person name="Grigoriev I.V."/>
            <person name="Hibbett D.S."/>
        </authorList>
    </citation>
    <scope>NUCLEOTIDE SEQUENCE [LARGE SCALE GENOMIC DNA]</scope>
    <source>
        <strain evidence="2">TFB10046</strain>
    </source>
</reference>
<evidence type="ECO:0000313" key="1">
    <source>
        <dbReference type="EMBL" id="EJD33473.1"/>
    </source>
</evidence>
<dbReference type="InParanoid" id="J0LAP0"/>